<accession>K0CAG9</accession>
<dbReference type="Gene3D" id="3.90.79.10">
    <property type="entry name" value="Nucleoside Triphosphate Pyrophosphohydrolase"/>
    <property type="match status" value="1"/>
</dbReference>
<dbReference type="EMBL" id="CP003466">
    <property type="protein sequence ID" value="AFT69495.1"/>
    <property type="molecule type" value="Genomic_DNA"/>
</dbReference>
<dbReference type="PROSITE" id="PS51462">
    <property type="entry name" value="NUDIX"/>
    <property type="match status" value="1"/>
</dbReference>
<dbReference type="KEGG" id="adi:B5T_01212"/>
<comment type="cofactor">
    <cofactor evidence="1">
        <name>Mg(2+)</name>
        <dbReference type="ChEBI" id="CHEBI:18420"/>
    </cofactor>
</comment>
<dbReference type="PANTHER" id="PTHR43046:SF12">
    <property type="entry name" value="GDP-MANNOSE MANNOSYL HYDROLASE"/>
    <property type="match status" value="1"/>
</dbReference>
<evidence type="ECO:0000313" key="6">
    <source>
        <dbReference type="Proteomes" id="UP000006286"/>
    </source>
</evidence>
<proteinExistence type="predicted"/>
<evidence type="ECO:0000256" key="1">
    <source>
        <dbReference type="ARBA" id="ARBA00001946"/>
    </source>
</evidence>
<dbReference type="PANTHER" id="PTHR43046">
    <property type="entry name" value="GDP-MANNOSE MANNOSYL HYDROLASE"/>
    <property type="match status" value="1"/>
</dbReference>
<dbReference type="AlphaFoldDB" id="K0CAG9"/>
<dbReference type="OrthoDB" id="517136at2"/>
<feature type="domain" description="Nudix hydrolase" evidence="4">
    <location>
        <begin position="2"/>
        <end position="141"/>
    </location>
</feature>
<keyword evidence="6" id="KW-1185">Reference proteome</keyword>
<dbReference type="InterPro" id="IPR015797">
    <property type="entry name" value="NUDIX_hydrolase-like_dom_sf"/>
</dbReference>
<dbReference type="Proteomes" id="UP000006286">
    <property type="component" value="Chromosome"/>
</dbReference>
<dbReference type="PROSITE" id="PS00893">
    <property type="entry name" value="NUDIX_BOX"/>
    <property type="match status" value="1"/>
</dbReference>
<keyword evidence="2 5" id="KW-0378">Hydrolase</keyword>
<dbReference type="STRING" id="930169.B5T_01212"/>
<dbReference type="HOGENOM" id="CLU_100874_2_0_6"/>
<dbReference type="CDD" id="cd04685">
    <property type="entry name" value="NUDIX_Hydrolase"/>
    <property type="match status" value="1"/>
</dbReference>
<protein>
    <submittedName>
        <fullName evidence="5">NTP pyrophosphohydrolase</fullName>
    </submittedName>
</protein>
<dbReference type="eggNOG" id="COG0494">
    <property type="taxonomic scope" value="Bacteria"/>
</dbReference>
<evidence type="ECO:0000313" key="5">
    <source>
        <dbReference type="EMBL" id="AFT69495.1"/>
    </source>
</evidence>
<evidence type="ECO:0000256" key="3">
    <source>
        <dbReference type="ARBA" id="ARBA00022842"/>
    </source>
</evidence>
<dbReference type="Pfam" id="PF00293">
    <property type="entry name" value="NUDIX"/>
    <property type="match status" value="1"/>
</dbReference>
<dbReference type="InterPro" id="IPR000086">
    <property type="entry name" value="NUDIX_hydrolase_dom"/>
</dbReference>
<keyword evidence="3" id="KW-0460">Magnesium</keyword>
<reference evidence="5 6" key="1">
    <citation type="journal article" date="2012" name="J. Bacteriol.">
        <title>Complete genome sequence of Alcanivorax dieselolei type strain B5.</title>
        <authorList>
            <person name="Lai Q."/>
            <person name="Li W."/>
            <person name="Shao Z."/>
        </authorList>
    </citation>
    <scope>NUCLEOTIDE SEQUENCE [LARGE SCALE GENOMIC DNA]</scope>
    <source>
        <strain evidence="6">DSM 16502 / CGMCC 1.3690 / B-5</strain>
    </source>
</reference>
<organism evidence="5 6">
    <name type="scientific">Alcanivorax dieselolei (strain DSM 16502 / CGMCC 1.3690 / MCCC 1A00001 / B-5)</name>
    <name type="common">Alloalcanivorax dieselolei</name>
    <dbReference type="NCBI Taxonomy" id="930169"/>
    <lineage>
        <taxon>Bacteria</taxon>
        <taxon>Pseudomonadati</taxon>
        <taxon>Pseudomonadota</taxon>
        <taxon>Gammaproteobacteria</taxon>
        <taxon>Oceanospirillales</taxon>
        <taxon>Alcanivoracaceae</taxon>
        <taxon>Alloalcanivorax</taxon>
    </lineage>
</organism>
<sequence length="155" mass="18183">METRKSSRLIIVDESGRLLLFLYKDEHQSPFWATVGGELKPGEDYIDAAKRELYEETGLRQEVGEVLRDRDEVYAVARSVPARWLEKYFLVEWPSGADVFAAKWTDEEKSTIQKWKWWSLDEMREEKTSQFKPEWIPDLLCSVLRKINEGVAPGR</sequence>
<evidence type="ECO:0000256" key="2">
    <source>
        <dbReference type="ARBA" id="ARBA00022801"/>
    </source>
</evidence>
<dbReference type="RefSeq" id="WP_014993576.1">
    <property type="nucleotide sequence ID" value="NC_018691.1"/>
</dbReference>
<dbReference type="GO" id="GO:0016787">
    <property type="term" value="F:hydrolase activity"/>
    <property type="evidence" value="ECO:0007669"/>
    <property type="project" value="UniProtKB-KW"/>
</dbReference>
<dbReference type="InterPro" id="IPR020084">
    <property type="entry name" value="NUDIX_hydrolase_CS"/>
</dbReference>
<evidence type="ECO:0000259" key="4">
    <source>
        <dbReference type="PROSITE" id="PS51462"/>
    </source>
</evidence>
<name>K0CAG9_ALCDB</name>
<gene>
    <name evidence="5" type="ordered locus">B5T_01212</name>
</gene>
<dbReference type="SUPFAM" id="SSF55811">
    <property type="entry name" value="Nudix"/>
    <property type="match status" value="1"/>
</dbReference>